<reference evidence="1" key="1">
    <citation type="submission" date="2019-04" db="EMBL/GenBank/DDBJ databases">
        <title>Microbes associate with the intestines of laboratory mice.</title>
        <authorList>
            <person name="Navarre W."/>
            <person name="Wong E."/>
            <person name="Huang K.C."/>
            <person name="Tropini C."/>
            <person name="Ng K."/>
            <person name="Yu B."/>
        </authorList>
    </citation>
    <scope>NUCLEOTIDE SEQUENCE</scope>
    <source>
        <strain evidence="1">NM86_A22</strain>
    </source>
</reference>
<dbReference type="Proteomes" id="UP000305401">
    <property type="component" value="Unassembled WGS sequence"/>
</dbReference>
<evidence type="ECO:0000313" key="2">
    <source>
        <dbReference type="Proteomes" id="UP000305401"/>
    </source>
</evidence>
<proteinExistence type="predicted"/>
<sequence>MHDIMKLIHKLTLTLTLLSVLLAAATAQSQPLTLDTCRQMALRNNIKIRTAKNAVNEAKELRNEAFTKYFPQVNASGFAFKSNKGLVQFGLLDILSVSFFDKSINAGITAVQPIFMGGQIVNSNKLAEIGVAVSELQRRQSHNDVIQTVDKYFWEISALQAKRRTLMAAMTAVDSLCHDVSVALEAGLITSNELLEVQLRRSELQADSVDLDNGISLCKMVLAQYIGSDTAQVDISYIPADTVPDIPYHLYRQPGQALPDNPDYLLLKENVRALKLEQRIEVGKNLPSIGAGAGYFYQDALGSKHSYGAVFMAVNIPLSGWWGGAHAIKRKRIASETAEARLNDLSELIEIEMAKAWDDLTAAQRKAAIAHKAIEPATENLRLYNVFYQAGTTTITDLLAAHALHRQTLDRFCEATAAYQVALTQYLIATSQQP</sequence>
<gene>
    <name evidence="1" type="ORF">E5990_00790</name>
</gene>
<organism evidence="1 2">
    <name type="scientific">Muribaculum caecicola</name>
    <dbReference type="NCBI Taxonomy" id="3038144"/>
    <lineage>
        <taxon>Bacteria</taxon>
        <taxon>Pseudomonadati</taxon>
        <taxon>Bacteroidota</taxon>
        <taxon>Bacteroidia</taxon>
        <taxon>Bacteroidales</taxon>
        <taxon>Muribaculaceae</taxon>
        <taxon>Muribaculum</taxon>
    </lineage>
</organism>
<keyword evidence="2" id="KW-1185">Reference proteome</keyword>
<comment type="caution">
    <text evidence="1">The sequence shown here is derived from an EMBL/GenBank/DDBJ whole genome shotgun (WGS) entry which is preliminary data.</text>
</comment>
<accession>A0AC61S7Z1</accession>
<name>A0AC61S7Z1_9BACT</name>
<protein>
    <submittedName>
        <fullName evidence="1">TolC family protein</fullName>
    </submittedName>
</protein>
<dbReference type="EMBL" id="SSTG01000004">
    <property type="protein sequence ID" value="THG55130.1"/>
    <property type="molecule type" value="Genomic_DNA"/>
</dbReference>
<evidence type="ECO:0000313" key="1">
    <source>
        <dbReference type="EMBL" id="THG55130.1"/>
    </source>
</evidence>